<dbReference type="AlphaFoldDB" id="A0A0F6MNR8"/>
<protein>
    <submittedName>
        <fullName evidence="1">Uncharacterized protein</fullName>
    </submittedName>
</protein>
<evidence type="ECO:0000313" key="1">
    <source>
        <dbReference type="EMBL" id="EMB21463.1"/>
    </source>
</evidence>
<sequence>MIMSAKKSGMIYLIRLLMRNLLLWGMGKATVHVMR</sequence>
<name>A0A0F6MNR8_TREDN</name>
<dbReference type="Proteomes" id="UP000011701">
    <property type="component" value="Chromosome"/>
</dbReference>
<comment type="caution">
    <text evidence="1">The sequence shown here is derived from an EMBL/GenBank/DDBJ whole genome shotgun (WGS) entry which is preliminary data.</text>
</comment>
<reference evidence="1" key="1">
    <citation type="submission" date="2012-01" db="EMBL/GenBank/DDBJ databases">
        <title>The Genome Sequence of Treponema denticola OTK.</title>
        <authorList>
            <consortium name="The Broad Institute Genome Sequencing Platform"/>
            <person name="Earl A."/>
            <person name="Ward D."/>
            <person name="Feldgarden M."/>
            <person name="Gevers D."/>
            <person name="Blanton J.M."/>
            <person name="Fenno C.J."/>
            <person name="Baranova O.V."/>
            <person name="Mathney J."/>
            <person name="Dewhirst F.E."/>
            <person name="Izard J."/>
            <person name="Young S.K."/>
            <person name="Zeng Q."/>
            <person name="Gargeya S."/>
            <person name="Fitzgerald M."/>
            <person name="Haas B."/>
            <person name="Abouelleil A."/>
            <person name="Alvarado L."/>
            <person name="Arachchi H.M."/>
            <person name="Berlin A."/>
            <person name="Chapman S.B."/>
            <person name="Gearin G."/>
            <person name="Goldberg J."/>
            <person name="Griggs A."/>
            <person name="Gujja S."/>
            <person name="Hansen M."/>
            <person name="Heiman D."/>
            <person name="Howarth C."/>
            <person name="Larimer J."/>
            <person name="Lui A."/>
            <person name="MacDonald P.J.P."/>
            <person name="McCowen C."/>
            <person name="Montmayeur A."/>
            <person name="Murphy C."/>
            <person name="Neiman D."/>
            <person name="Pearson M."/>
            <person name="Priest M."/>
            <person name="Roberts A."/>
            <person name="Saif S."/>
            <person name="Shea T."/>
            <person name="Sisk P."/>
            <person name="Stolte C."/>
            <person name="Sykes S."/>
            <person name="Wortman J."/>
            <person name="Nusbaum C."/>
            <person name="Birren B."/>
        </authorList>
    </citation>
    <scope>NUCLEOTIDE SEQUENCE [LARGE SCALE GENOMIC DNA]</scope>
    <source>
        <strain evidence="1">OTK</strain>
    </source>
</reference>
<proteinExistence type="predicted"/>
<accession>A0A0F6MNR8</accession>
<dbReference type="HOGENOM" id="CLU_3367942_0_0_12"/>
<dbReference type="EMBL" id="AGDY01000006">
    <property type="protein sequence ID" value="EMB21463.1"/>
    <property type="molecule type" value="Genomic_DNA"/>
</dbReference>
<organism evidence="1">
    <name type="scientific">Treponema denticola OTK</name>
    <dbReference type="NCBI Taxonomy" id="999434"/>
    <lineage>
        <taxon>Bacteria</taxon>
        <taxon>Pseudomonadati</taxon>
        <taxon>Spirochaetota</taxon>
        <taxon>Spirochaetia</taxon>
        <taxon>Spirochaetales</taxon>
        <taxon>Treponemataceae</taxon>
        <taxon>Treponema</taxon>
    </lineage>
</organism>
<gene>
    <name evidence="1" type="ORF">HMPREF9723_01236</name>
</gene>